<evidence type="ECO:0000313" key="2">
    <source>
        <dbReference type="EMBL" id="KAG6440849.1"/>
    </source>
</evidence>
<reference evidence="2" key="1">
    <citation type="journal article" date="2016" name="Insect Biochem. Mol. Biol.">
        <title>Multifaceted biological insights from a draft genome sequence of the tobacco hornworm moth, Manduca sexta.</title>
        <authorList>
            <person name="Kanost M.R."/>
            <person name="Arrese E.L."/>
            <person name="Cao X."/>
            <person name="Chen Y.R."/>
            <person name="Chellapilla S."/>
            <person name="Goldsmith M.R."/>
            <person name="Grosse-Wilde E."/>
            <person name="Heckel D.G."/>
            <person name="Herndon N."/>
            <person name="Jiang H."/>
            <person name="Papanicolaou A."/>
            <person name="Qu J."/>
            <person name="Soulages J.L."/>
            <person name="Vogel H."/>
            <person name="Walters J."/>
            <person name="Waterhouse R.M."/>
            <person name="Ahn S.J."/>
            <person name="Almeida F.C."/>
            <person name="An C."/>
            <person name="Aqrawi P."/>
            <person name="Bretschneider A."/>
            <person name="Bryant W.B."/>
            <person name="Bucks S."/>
            <person name="Chao H."/>
            <person name="Chevignon G."/>
            <person name="Christen J.M."/>
            <person name="Clarke D.F."/>
            <person name="Dittmer N.T."/>
            <person name="Ferguson L.C.F."/>
            <person name="Garavelou S."/>
            <person name="Gordon K.H.J."/>
            <person name="Gunaratna R.T."/>
            <person name="Han Y."/>
            <person name="Hauser F."/>
            <person name="He Y."/>
            <person name="Heidel-Fischer H."/>
            <person name="Hirsh A."/>
            <person name="Hu Y."/>
            <person name="Jiang H."/>
            <person name="Kalra D."/>
            <person name="Klinner C."/>
            <person name="Konig C."/>
            <person name="Kovar C."/>
            <person name="Kroll A.R."/>
            <person name="Kuwar S.S."/>
            <person name="Lee S.L."/>
            <person name="Lehman R."/>
            <person name="Li K."/>
            <person name="Li Z."/>
            <person name="Liang H."/>
            <person name="Lovelace S."/>
            <person name="Lu Z."/>
            <person name="Mansfield J.H."/>
            <person name="McCulloch K.J."/>
            <person name="Mathew T."/>
            <person name="Morton B."/>
            <person name="Muzny D.M."/>
            <person name="Neunemann D."/>
            <person name="Ongeri F."/>
            <person name="Pauchet Y."/>
            <person name="Pu L.L."/>
            <person name="Pyrousis I."/>
            <person name="Rao X.J."/>
            <person name="Redding A."/>
            <person name="Roesel C."/>
            <person name="Sanchez-Gracia A."/>
            <person name="Schaack S."/>
            <person name="Shukla A."/>
            <person name="Tetreau G."/>
            <person name="Wang Y."/>
            <person name="Xiong G.H."/>
            <person name="Traut W."/>
            <person name="Walsh T.K."/>
            <person name="Worley K.C."/>
            <person name="Wu D."/>
            <person name="Wu W."/>
            <person name="Wu Y.Q."/>
            <person name="Zhang X."/>
            <person name="Zou Z."/>
            <person name="Zucker H."/>
            <person name="Briscoe A.D."/>
            <person name="Burmester T."/>
            <person name="Clem R.J."/>
            <person name="Feyereisen R."/>
            <person name="Grimmelikhuijzen C.J.P."/>
            <person name="Hamodrakas S.J."/>
            <person name="Hansson B.S."/>
            <person name="Huguet E."/>
            <person name="Jermiin L.S."/>
            <person name="Lan Q."/>
            <person name="Lehman H.K."/>
            <person name="Lorenzen M."/>
            <person name="Merzendorfer H."/>
            <person name="Michalopoulos I."/>
            <person name="Morton D.B."/>
            <person name="Muthukrishnan S."/>
            <person name="Oakeshott J.G."/>
            <person name="Palmer W."/>
            <person name="Park Y."/>
            <person name="Passarelli A.L."/>
            <person name="Rozas J."/>
            <person name="Schwartz L.M."/>
            <person name="Smith W."/>
            <person name="Southgate A."/>
            <person name="Vilcinskas A."/>
            <person name="Vogt R."/>
            <person name="Wang P."/>
            <person name="Werren J."/>
            <person name="Yu X.Q."/>
            <person name="Zhou J.J."/>
            <person name="Brown S.J."/>
            <person name="Scherer S.E."/>
            <person name="Richards S."/>
            <person name="Blissard G.W."/>
        </authorList>
    </citation>
    <scope>NUCLEOTIDE SEQUENCE</scope>
</reference>
<evidence type="ECO:0000256" key="1">
    <source>
        <dbReference type="SAM" id="Phobius"/>
    </source>
</evidence>
<dbReference type="EMBL" id="JH668282">
    <property type="protein sequence ID" value="KAG6440849.1"/>
    <property type="molecule type" value="Genomic_DNA"/>
</dbReference>
<name>A0A921YL58_MANSE</name>
<keyword evidence="3" id="KW-1185">Reference proteome</keyword>
<comment type="caution">
    <text evidence="2">The sequence shown here is derived from an EMBL/GenBank/DDBJ whole genome shotgun (WGS) entry which is preliminary data.</text>
</comment>
<sequence length="90" mass="10474">MPKQPENNIYIAFDTFCWITLFLATFLSTVMDTKLLLMSMRTQVAVQRSYRETNARASSNGQRHRSYDESLSQALNEVFHSYITMVIDND</sequence>
<gene>
    <name evidence="2" type="ORF">O3G_MSEX001493</name>
</gene>
<proteinExistence type="predicted"/>
<dbReference type="Proteomes" id="UP000791440">
    <property type="component" value="Unassembled WGS sequence"/>
</dbReference>
<keyword evidence="1" id="KW-0472">Membrane</keyword>
<keyword evidence="1" id="KW-1133">Transmembrane helix</keyword>
<protein>
    <submittedName>
        <fullName evidence="2">Uncharacterized protein</fullName>
    </submittedName>
</protein>
<evidence type="ECO:0000313" key="3">
    <source>
        <dbReference type="Proteomes" id="UP000791440"/>
    </source>
</evidence>
<organism evidence="2 3">
    <name type="scientific">Manduca sexta</name>
    <name type="common">Tobacco hawkmoth</name>
    <name type="synonym">Tobacco hornworm</name>
    <dbReference type="NCBI Taxonomy" id="7130"/>
    <lineage>
        <taxon>Eukaryota</taxon>
        <taxon>Metazoa</taxon>
        <taxon>Ecdysozoa</taxon>
        <taxon>Arthropoda</taxon>
        <taxon>Hexapoda</taxon>
        <taxon>Insecta</taxon>
        <taxon>Pterygota</taxon>
        <taxon>Neoptera</taxon>
        <taxon>Endopterygota</taxon>
        <taxon>Lepidoptera</taxon>
        <taxon>Glossata</taxon>
        <taxon>Ditrysia</taxon>
        <taxon>Bombycoidea</taxon>
        <taxon>Sphingidae</taxon>
        <taxon>Sphinginae</taxon>
        <taxon>Sphingini</taxon>
        <taxon>Manduca</taxon>
    </lineage>
</organism>
<dbReference type="AlphaFoldDB" id="A0A921YL58"/>
<feature type="transmembrane region" description="Helical" evidence="1">
    <location>
        <begin position="12"/>
        <end position="31"/>
    </location>
</feature>
<accession>A0A921YL58</accession>
<reference evidence="2" key="2">
    <citation type="submission" date="2020-12" db="EMBL/GenBank/DDBJ databases">
        <authorList>
            <person name="Kanost M."/>
        </authorList>
    </citation>
    <scope>NUCLEOTIDE SEQUENCE</scope>
</reference>
<keyword evidence="1" id="KW-0812">Transmembrane</keyword>